<evidence type="ECO:0000256" key="4">
    <source>
        <dbReference type="ARBA" id="ARBA00022989"/>
    </source>
</evidence>
<evidence type="ECO:0000256" key="6">
    <source>
        <dbReference type="SAM" id="Phobius"/>
    </source>
</evidence>
<evidence type="ECO:0000256" key="1">
    <source>
        <dbReference type="ARBA" id="ARBA00004651"/>
    </source>
</evidence>
<dbReference type="CDD" id="cd07731">
    <property type="entry name" value="ComA-like_MBL-fold"/>
    <property type="match status" value="1"/>
</dbReference>
<sequence>MRGKLIYMAMGVLSGLLWALPSLGSLRLLLTAAVFFVIIQLDKRGRAALFSCAVSGFLAGQWAEERNNTAFTGDEEKWLVTFSGETMIDGDRLKATVTADHKERLRLIYRLSSAEEAEQLQAGLLPGTVCYVAGKLEEPGGKRNRNGFDYQSFLKNKHIFWQLKADRLSLSSCVNGGKTIKKDILQWRQKGISHLKAVFPEGLQPVAAALLFGDRSLTEEEVLTAYQRLGIIHLLAISGLHVGLVTSLAYYVMIRAGIVKETAQTALLIALPVYALLAGGSPPVVRAALMTILILLALRFQRRFTSLDALGASFIIVIMLDPYLIYQAGFQLSYLVSFSLLLSSPFILSAPASLLGKMLAVTSVSQMAGLPVLMYHFFEVSIYSFVANLFFVPFYSFFVLPLLVIIFPLSFLLSSAVILLEPLQLLLEKADQIAVEVSRWPGTVVVTGRPGEFLLTLICLLVLAAFLQWEKTQDGKRVIAFLVMIIGIPVTAHTYSPIGEVSFIDVGQGDAIFIALPFNKGNYLIDTGGLLPFQKEEWQKQRNSFSIGDDVLIPYLKGRGVTRIDKLILTHSDYDHIGAAQELFPHFSIREVIISPGSETKPVMQQAIEKARLHKASIRYGKYMESWQSGGAYFQIVSPADRQYKGNDDSLVIYAVLGGKKWLFTGDMEAQGEAQLMEHAAIDIDVLKVGHHGSRSSTTEAFLSKAAPETAVISLGKNNRYSHPHREVTDRLQAHGIEIWRTDLHGEVVYKYRAGETGTFSAIYP</sequence>
<evidence type="ECO:0000313" key="8">
    <source>
        <dbReference type="EMBL" id="KIL79633.1"/>
    </source>
</evidence>
<feature type="transmembrane region" description="Helical" evidence="6">
    <location>
        <begin position="397"/>
        <end position="420"/>
    </location>
</feature>
<name>A0ABR5AY46_BACBA</name>
<dbReference type="InterPro" id="IPR025405">
    <property type="entry name" value="DUF4131"/>
</dbReference>
<protein>
    <submittedName>
        <fullName evidence="8">Late competence protein ComEC, DNA transport</fullName>
    </submittedName>
</protein>
<dbReference type="Gene3D" id="3.60.15.10">
    <property type="entry name" value="Ribonuclease Z/Hydroxyacylglutathione hydrolase-like"/>
    <property type="match status" value="1"/>
</dbReference>
<keyword evidence="2" id="KW-1003">Cell membrane</keyword>
<feature type="transmembrane region" description="Helical" evidence="6">
    <location>
        <begin position="6"/>
        <end position="39"/>
    </location>
</feature>
<dbReference type="InterPro" id="IPR001279">
    <property type="entry name" value="Metallo-B-lactamas"/>
</dbReference>
<dbReference type="PANTHER" id="PTHR30619:SF1">
    <property type="entry name" value="RECOMBINATION PROTEIN 2"/>
    <property type="match status" value="1"/>
</dbReference>
<dbReference type="Pfam" id="PF00753">
    <property type="entry name" value="Lactamase_B"/>
    <property type="match status" value="2"/>
</dbReference>
<keyword evidence="5 6" id="KW-0472">Membrane</keyword>
<evidence type="ECO:0000256" key="2">
    <source>
        <dbReference type="ARBA" id="ARBA00022475"/>
    </source>
</evidence>
<gene>
    <name evidence="8" type="ORF">SD77_2087</name>
</gene>
<dbReference type="InterPro" id="IPR036866">
    <property type="entry name" value="RibonucZ/Hydroxyglut_hydro"/>
</dbReference>
<evidence type="ECO:0000256" key="5">
    <source>
        <dbReference type="ARBA" id="ARBA00023136"/>
    </source>
</evidence>
<accession>A0ABR5AY46</accession>
<feature type="domain" description="Metallo-beta-lactamase" evidence="7">
    <location>
        <begin position="508"/>
        <end position="717"/>
    </location>
</feature>
<dbReference type="Proteomes" id="UP000031982">
    <property type="component" value="Unassembled WGS sequence"/>
</dbReference>
<reference evidence="8 9" key="1">
    <citation type="submission" date="2015-01" db="EMBL/GenBank/DDBJ databases">
        <title>Genome Assembly of Bacillus badius MTCC 1458.</title>
        <authorList>
            <person name="Verma A."/>
            <person name="Khatri I."/>
            <person name="Mual P."/>
            <person name="Subramanian S."/>
            <person name="Krishnamurthi S."/>
        </authorList>
    </citation>
    <scope>NUCLEOTIDE SEQUENCE [LARGE SCALE GENOMIC DNA]</scope>
    <source>
        <strain evidence="8 9">MTCC 1458</strain>
    </source>
</reference>
<feature type="transmembrane region" description="Helical" evidence="6">
    <location>
        <begin position="273"/>
        <end position="297"/>
    </location>
</feature>
<dbReference type="NCBIfam" id="TIGR00361">
    <property type="entry name" value="ComEC_Rec2"/>
    <property type="match status" value="1"/>
</dbReference>
<comment type="subcellular location">
    <subcellularLocation>
        <location evidence="1">Cell membrane</location>
        <topology evidence="1">Multi-pass membrane protein</topology>
    </subcellularLocation>
</comment>
<evidence type="ECO:0000313" key="9">
    <source>
        <dbReference type="Proteomes" id="UP000031982"/>
    </source>
</evidence>
<keyword evidence="9" id="KW-1185">Reference proteome</keyword>
<keyword evidence="4 6" id="KW-1133">Transmembrane helix</keyword>
<dbReference type="InterPro" id="IPR035681">
    <property type="entry name" value="ComA-like_MBL"/>
</dbReference>
<evidence type="ECO:0000256" key="3">
    <source>
        <dbReference type="ARBA" id="ARBA00022692"/>
    </source>
</evidence>
<dbReference type="InterPro" id="IPR004797">
    <property type="entry name" value="Competence_ComEC/Rec2"/>
</dbReference>
<dbReference type="Pfam" id="PF03772">
    <property type="entry name" value="Competence"/>
    <property type="match status" value="1"/>
</dbReference>
<dbReference type="InterPro" id="IPR052159">
    <property type="entry name" value="Competence_DNA_uptake"/>
</dbReference>
<dbReference type="EMBL" id="JXLP01000002">
    <property type="protein sequence ID" value="KIL79633.1"/>
    <property type="molecule type" value="Genomic_DNA"/>
</dbReference>
<dbReference type="SUPFAM" id="SSF56281">
    <property type="entry name" value="Metallo-hydrolase/oxidoreductase"/>
    <property type="match status" value="1"/>
</dbReference>
<dbReference type="NCBIfam" id="TIGR00360">
    <property type="entry name" value="ComEC_N-term"/>
    <property type="match status" value="1"/>
</dbReference>
<feature type="transmembrane region" description="Helical" evidence="6">
    <location>
        <begin position="368"/>
        <end position="391"/>
    </location>
</feature>
<dbReference type="SMART" id="SM00849">
    <property type="entry name" value="Lactamase_B"/>
    <property type="match status" value="1"/>
</dbReference>
<feature type="transmembrane region" description="Helical" evidence="6">
    <location>
        <begin position="453"/>
        <end position="469"/>
    </location>
</feature>
<feature type="transmembrane region" description="Helical" evidence="6">
    <location>
        <begin position="309"/>
        <end position="326"/>
    </location>
</feature>
<keyword evidence="3 6" id="KW-0812">Transmembrane</keyword>
<dbReference type="Pfam" id="PF13567">
    <property type="entry name" value="DUF4131"/>
    <property type="match status" value="1"/>
</dbReference>
<dbReference type="PANTHER" id="PTHR30619">
    <property type="entry name" value="DNA INTERNALIZATION/COMPETENCE PROTEIN COMEC/REC2"/>
    <property type="match status" value="1"/>
</dbReference>
<dbReference type="InterPro" id="IPR004477">
    <property type="entry name" value="ComEC_N"/>
</dbReference>
<organism evidence="8 9">
    <name type="scientific">Bacillus badius</name>
    <dbReference type="NCBI Taxonomy" id="1455"/>
    <lineage>
        <taxon>Bacteria</taxon>
        <taxon>Bacillati</taxon>
        <taxon>Bacillota</taxon>
        <taxon>Bacilli</taxon>
        <taxon>Bacillales</taxon>
        <taxon>Bacillaceae</taxon>
        <taxon>Pseudobacillus</taxon>
    </lineage>
</organism>
<comment type="caution">
    <text evidence="8">The sequence shown here is derived from an EMBL/GenBank/DDBJ whole genome shotgun (WGS) entry which is preliminary data.</text>
</comment>
<dbReference type="RefSeq" id="WP_041113265.1">
    <property type="nucleotide sequence ID" value="NZ_JARTHD010000028.1"/>
</dbReference>
<feature type="transmembrane region" description="Helical" evidence="6">
    <location>
        <begin position="332"/>
        <end position="356"/>
    </location>
</feature>
<evidence type="ECO:0000259" key="7">
    <source>
        <dbReference type="SMART" id="SM00849"/>
    </source>
</evidence>
<proteinExistence type="predicted"/>
<feature type="transmembrane region" description="Helical" evidence="6">
    <location>
        <begin position="231"/>
        <end position="253"/>
    </location>
</feature>